<accession>A0A2P2ECM4</accession>
<dbReference type="RefSeq" id="WP_108985679.1">
    <property type="nucleotide sequence ID" value="NZ_BFBR01000008.1"/>
</dbReference>
<dbReference type="Proteomes" id="UP000245086">
    <property type="component" value="Unassembled WGS sequence"/>
</dbReference>
<keyword evidence="2" id="KW-1185">Reference proteome</keyword>
<comment type="caution">
    <text evidence="1">The sequence shown here is derived from an EMBL/GenBank/DDBJ whole genome shotgun (WGS) entry which is preliminary data.</text>
</comment>
<dbReference type="EMBL" id="BFBR01000008">
    <property type="protein sequence ID" value="GBF58815.1"/>
    <property type="molecule type" value="Genomic_DNA"/>
</dbReference>
<protein>
    <submittedName>
        <fullName evidence="1">Uncharacterized protein</fullName>
    </submittedName>
</protein>
<proteinExistence type="predicted"/>
<evidence type="ECO:0000313" key="2">
    <source>
        <dbReference type="Proteomes" id="UP000245086"/>
    </source>
</evidence>
<organism evidence="1 2">
    <name type="scientific">Candidatus Phycosocius bacilliformis</name>
    <dbReference type="NCBI Taxonomy" id="1445552"/>
    <lineage>
        <taxon>Bacteria</taxon>
        <taxon>Pseudomonadati</taxon>
        <taxon>Pseudomonadota</taxon>
        <taxon>Alphaproteobacteria</taxon>
        <taxon>Caulobacterales</taxon>
        <taxon>Caulobacterales incertae sedis</taxon>
        <taxon>Candidatus Phycosocius</taxon>
    </lineage>
</organism>
<sequence length="63" mass="7068">MRKFFPFGRIEAQDFAAFLRNGQEIAAAHYDLVQRAGALMVDAGRLHLKLAGLLISPWARKGR</sequence>
<evidence type="ECO:0000313" key="1">
    <source>
        <dbReference type="EMBL" id="GBF58815.1"/>
    </source>
</evidence>
<dbReference type="OrthoDB" id="9875069at2"/>
<reference evidence="1 2" key="1">
    <citation type="journal article" date="2018" name="Genome Announc.">
        <title>Draft Genome Sequence of "Candidatus Phycosocius bacilliformis," an Alphaproteobacterial Ectosymbiont of the Hydrocarbon-Producing Green Alga Botryococcus braunii.</title>
        <authorList>
            <person name="Tanabe Y."/>
            <person name="Yamaguchi H."/>
            <person name="Watanabe M.M."/>
        </authorList>
    </citation>
    <scope>NUCLEOTIDE SEQUENCE [LARGE SCALE GENOMIC DNA]</scope>
    <source>
        <strain evidence="1 2">BOTRYCO-2</strain>
    </source>
</reference>
<gene>
    <name evidence="1" type="ORF">PbB2_02503</name>
</gene>
<dbReference type="AlphaFoldDB" id="A0A2P2ECM4"/>
<name>A0A2P2ECM4_9PROT</name>